<reference evidence="2" key="1">
    <citation type="journal article" date="2022" name="Mol. Ecol. Resour.">
        <title>The genomes of chicory, endive, great burdock and yacon provide insights into Asteraceae palaeo-polyploidization history and plant inulin production.</title>
        <authorList>
            <person name="Fan W."/>
            <person name="Wang S."/>
            <person name="Wang H."/>
            <person name="Wang A."/>
            <person name="Jiang F."/>
            <person name="Liu H."/>
            <person name="Zhao H."/>
            <person name="Xu D."/>
            <person name="Zhang Y."/>
        </authorList>
    </citation>
    <scope>NUCLEOTIDE SEQUENCE [LARGE SCALE GENOMIC DNA]</scope>
    <source>
        <strain evidence="2">cv. Niubang</strain>
    </source>
</reference>
<comment type="caution">
    <text evidence="1">The sequence shown here is derived from an EMBL/GenBank/DDBJ whole genome shotgun (WGS) entry which is preliminary data.</text>
</comment>
<keyword evidence="2" id="KW-1185">Reference proteome</keyword>
<evidence type="ECO:0000313" key="2">
    <source>
        <dbReference type="Proteomes" id="UP001055879"/>
    </source>
</evidence>
<name>A0ACB8ZVH6_ARCLA</name>
<reference evidence="1 2" key="2">
    <citation type="journal article" date="2022" name="Mol. Ecol. Resour.">
        <title>The genomes of chicory, endive, great burdock and yacon provide insights into Asteraceae paleo-polyploidization history and plant inulin production.</title>
        <authorList>
            <person name="Fan W."/>
            <person name="Wang S."/>
            <person name="Wang H."/>
            <person name="Wang A."/>
            <person name="Jiang F."/>
            <person name="Liu H."/>
            <person name="Zhao H."/>
            <person name="Xu D."/>
            <person name="Zhang Y."/>
        </authorList>
    </citation>
    <scope>NUCLEOTIDE SEQUENCE [LARGE SCALE GENOMIC DNA]</scope>
    <source>
        <strain evidence="2">cv. Niubang</strain>
    </source>
</reference>
<proteinExistence type="predicted"/>
<protein>
    <submittedName>
        <fullName evidence="1">Uncharacterized protein</fullName>
    </submittedName>
</protein>
<organism evidence="1 2">
    <name type="scientific">Arctium lappa</name>
    <name type="common">Greater burdock</name>
    <name type="synonym">Lappa major</name>
    <dbReference type="NCBI Taxonomy" id="4217"/>
    <lineage>
        <taxon>Eukaryota</taxon>
        <taxon>Viridiplantae</taxon>
        <taxon>Streptophyta</taxon>
        <taxon>Embryophyta</taxon>
        <taxon>Tracheophyta</taxon>
        <taxon>Spermatophyta</taxon>
        <taxon>Magnoliopsida</taxon>
        <taxon>eudicotyledons</taxon>
        <taxon>Gunneridae</taxon>
        <taxon>Pentapetalae</taxon>
        <taxon>asterids</taxon>
        <taxon>campanulids</taxon>
        <taxon>Asterales</taxon>
        <taxon>Asteraceae</taxon>
        <taxon>Carduoideae</taxon>
        <taxon>Cardueae</taxon>
        <taxon>Arctiinae</taxon>
        <taxon>Arctium</taxon>
    </lineage>
</organism>
<evidence type="ECO:0000313" key="1">
    <source>
        <dbReference type="EMBL" id="KAI3701547.1"/>
    </source>
</evidence>
<dbReference type="Proteomes" id="UP001055879">
    <property type="component" value="Linkage Group LG09"/>
</dbReference>
<dbReference type="EMBL" id="CM042055">
    <property type="protein sequence ID" value="KAI3701547.1"/>
    <property type="molecule type" value="Genomic_DNA"/>
</dbReference>
<gene>
    <name evidence="1" type="ORF">L6452_26718</name>
</gene>
<sequence>MLYKPYSIAYKVLMHDDQKLGRATYGAPWVASALGCAVRLLNKDGMPTWGPSCATYAACPTPHTTCTGSFSRTIKDWLDQFPATSSSSSTVASRWEKYSSFDAYLSYDHIFTDESFKVLLSHELLTAELQISPYFHLLAGGGYQLEHQKKFALQWCQKSSVWKEKVDRWKASLKDVATLPGFSVSRNNEASVIKEIVSTVRVSDSTMDMDMSKASLNDETIASTSSSVKETLKSASESESGASPTKESEQKLANLIITPSRIKAKPDFNCCQVDLFVMGMSI</sequence>
<accession>A0ACB8ZVH6</accession>